<keyword evidence="11" id="KW-1185">Reference proteome</keyword>
<protein>
    <submittedName>
        <fullName evidence="10">ABC-type uncharacterized transport system</fullName>
    </submittedName>
</protein>
<evidence type="ECO:0000256" key="1">
    <source>
        <dbReference type="ARBA" id="ARBA00004651"/>
    </source>
</evidence>
<evidence type="ECO:0000256" key="2">
    <source>
        <dbReference type="ARBA" id="ARBA00022475"/>
    </source>
</evidence>
<sequence>MRSHVILAVLQRNVASYFSGVLGYLFIVVFVVAGAFLAFNSQFFADNMATLDQLSEQFPLLLLFIVPAITMTVWSDEKKLGTDELLFTLPATDAEILIGKYLAVLGVYTVALLFSVTHAMVLTFIGNPDWGLIATTYLGYWIAGAALVSAGMFASVLTSSATVAFVLGAAICSIPILLGEIPNLPDWLRALTVQEQFRDFALGTVPISGLLYFVSLTLFMLYLNAVLIGRRHWGGGPDGNRLGWQFVLRVVCLAATLISVNFMAAKAGGRIDMTSEQLFSLSSTTTETLDSIPAEKPVTIQAYVSPEVPQEYLPVRKKLVGLLRQFDREGGSRVQVRQVDVEPFSEEADEAAKWGIEAREVQSERDGRITVENIYLGAVVTSGFDEVVIPFFDVGTSVEYELTRSVGTVSNAERPTVGILATDARVTGGFDQQSFRSMPEWRIVSELEKQYDVKEISPDSPIEDEDLDVLIAVLPSSLTQEQMANFLDYIRQGKPVLIFDDPLPVFGGGRGFQFAPLREKPRPGGPMGMQAPAEQKADGGRLTQLMNLLESAWERYGAADAGPPGTDFVIFDQYNPHPQYSDVFRAELVFITPKSGNPAAFNPDSPITSGLQELLAWFPGSIRPRSNSDLEFIPLLRTGTRLSGLLDWDQVTTQMPLFGLQIEENPPRVPDQDAHVLAAHIRSKEDADMKLNVVFVADTDLVSDQFFRIQESRILDLNIDNVTFVLNAVDTLAGNEQFIELRKRRSTLRTLERVERQKDRFKERLNEQIQAAEAEAQERLEAARARLQKRVDDIRNDTSLDPRAQQQLIRVAEREEQTRFDDEQREIERAKNEEIRLLRADTQREIRKIENRIWRYAVFLPPIPAILLGVIVLSLRLMNEQSGISQERLVKK</sequence>
<feature type="transmembrane region" description="Helical" evidence="7">
    <location>
        <begin position="58"/>
        <end position="75"/>
    </location>
</feature>
<gene>
    <name evidence="10" type="ORF">Mal4_09250</name>
</gene>
<feature type="transmembrane region" description="Helical" evidence="7">
    <location>
        <begin position="242"/>
        <end position="264"/>
    </location>
</feature>
<evidence type="ECO:0000256" key="5">
    <source>
        <dbReference type="ARBA" id="ARBA00023136"/>
    </source>
</evidence>
<dbReference type="AlphaFoldDB" id="A0A517Z2E3"/>
<dbReference type="InterPro" id="IPR025699">
    <property type="entry name" value="ABC2_memb-like"/>
</dbReference>
<dbReference type="GO" id="GO:0005886">
    <property type="term" value="C:plasma membrane"/>
    <property type="evidence" value="ECO:0007669"/>
    <property type="project" value="UniProtKB-SubCell"/>
</dbReference>
<dbReference type="PANTHER" id="PTHR30294:SF29">
    <property type="entry name" value="MULTIDRUG ABC TRANSPORTER PERMEASE YBHS-RELATED"/>
    <property type="match status" value="1"/>
</dbReference>
<feature type="transmembrane region" description="Helical" evidence="7">
    <location>
        <begin position="101"/>
        <end position="125"/>
    </location>
</feature>
<evidence type="ECO:0000313" key="11">
    <source>
        <dbReference type="Proteomes" id="UP000320496"/>
    </source>
</evidence>
<feature type="transmembrane region" description="Helical" evidence="7">
    <location>
        <begin position="137"/>
        <end position="155"/>
    </location>
</feature>
<dbReference type="InterPro" id="IPR051449">
    <property type="entry name" value="ABC-2_transporter_component"/>
</dbReference>
<keyword evidence="4 7" id="KW-1133">Transmembrane helix</keyword>
<evidence type="ECO:0000256" key="4">
    <source>
        <dbReference type="ARBA" id="ARBA00022989"/>
    </source>
</evidence>
<feature type="domain" description="ABC-type uncharacterised transport system" evidence="8">
    <location>
        <begin position="414"/>
        <end position="504"/>
    </location>
</feature>
<keyword evidence="2" id="KW-1003">Cell membrane</keyword>
<name>A0A517Z2E3_9PLAN</name>
<proteinExistence type="predicted"/>
<feature type="transmembrane region" description="Helical" evidence="7">
    <location>
        <begin position="200"/>
        <end position="222"/>
    </location>
</feature>
<keyword evidence="3 7" id="KW-0812">Transmembrane</keyword>
<evidence type="ECO:0000313" key="10">
    <source>
        <dbReference type="EMBL" id="QDU36637.1"/>
    </source>
</evidence>
<evidence type="ECO:0000256" key="6">
    <source>
        <dbReference type="SAM" id="Coils"/>
    </source>
</evidence>
<evidence type="ECO:0000259" key="9">
    <source>
        <dbReference type="Pfam" id="PF23357"/>
    </source>
</evidence>
<dbReference type="KEGG" id="mri:Mal4_09250"/>
<feature type="transmembrane region" description="Helical" evidence="7">
    <location>
        <begin position="853"/>
        <end position="875"/>
    </location>
</feature>
<keyword evidence="5 7" id="KW-0472">Membrane</keyword>
<feature type="domain" description="DUF7088" evidence="9">
    <location>
        <begin position="276"/>
        <end position="381"/>
    </location>
</feature>
<evidence type="ECO:0000256" key="7">
    <source>
        <dbReference type="SAM" id="Phobius"/>
    </source>
</evidence>
<dbReference type="Pfam" id="PF09822">
    <property type="entry name" value="ABC_transp_aux"/>
    <property type="match status" value="2"/>
</dbReference>
<dbReference type="Pfam" id="PF13346">
    <property type="entry name" value="ABC2_membrane_5"/>
    <property type="match status" value="1"/>
</dbReference>
<comment type="subcellular location">
    <subcellularLocation>
        <location evidence="1">Cell membrane</location>
        <topology evidence="1">Multi-pass membrane protein</topology>
    </subcellularLocation>
</comment>
<keyword evidence="6" id="KW-0175">Coiled coil</keyword>
<dbReference type="InterPro" id="IPR019196">
    <property type="entry name" value="ABC_transp_unknown"/>
</dbReference>
<dbReference type="Pfam" id="PF23357">
    <property type="entry name" value="DUF7088"/>
    <property type="match status" value="1"/>
</dbReference>
<dbReference type="RefSeq" id="WP_231746716.1">
    <property type="nucleotide sequence ID" value="NZ_CP036275.1"/>
</dbReference>
<evidence type="ECO:0000256" key="3">
    <source>
        <dbReference type="ARBA" id="ARBA00022692"/>
    </source>
</evidence>
<dbReference type="EMBL" id="CP036275">
    <property type="protein sequence ID" value="QDU36637.1"/>
    <property type="molecule type" value="Genomic_DNA"/>
</dbReference>
<reference evidence="10 11" key="1">
    <citation type="submission" date="2019-02" db="EMBL/GenBank/DDBJ databases">
        <title>Deep-cultivation of Planctomycetes and their phenomic and genomic characterization uncovers novel biology.</title>
        <authorList>
            <person name="Wiegand S."/>
            <person name="Jogler M."/>
            <person name="Boedeker C."/>
            <person name="Pinto D."/>
            <person name="Vollmers J."/>
            <person name="Rivas-Marin E."/>
            <person name="Kohn T."/>
            <person name="Peeters S.H."/>
            <person name="Heuer A."/>
            <person name="Rast P."/>
            <person name="Oberbeckmann S."/>
            <person name="Bunk B."/>
            <person name="Jeske O."/>
            <person name="Meyerdierks A."/>
            <person name="Storesund J.E."/>
            <person name="Kallscheuer N."/>
            <person name="Luecker S."/>
            <person name="Lage O.M."/>
            <person name="Pohl T."/>
            <person name="Merkel B.J."/>
            <person name="Hornburger P."/>
            <person name="Mueller R.-W."/>
            <person name="Bruemmer F."/>
            <person name="Labrenz M."/>
            <person name="Spormann A.M."/>
            <person name="Op den Camp H."/>
            <person name="Overmann J."/>
            <person name="Amann R."/>
            <person name="Jetten M.S.M."/>
            <person name="Mascher T."/>
            <person name="Medema M.H."/>
            <person name="Devos D.P."/>
            <person name="Kaster A.-K."/>
            <person name="Ovreas L."/>
            <person name="Rohde M."/>
            <person name="Galperin M.Y."/>
            <person name="Jogler C."/>
        </authorList>
    </citation>
    <scope>NUCLEOTIDE SEQUENCE [LARGE SCALE GENOMIC DNA]</scope>
    <source>
        <strain evidence="10 11">Mal4</strain>
    </source>
</reference>
<dbReference type="InterPro" id="IPR055396">
    <property type="entry name" value="DUF7088"/>
</dbReference>
<organism evidence="10 11">
    <name type="scientific">Maioricimonas rarisocia</name>
    <dbReference type="NCBI Taxonomy" id="2528026"/>
    <lineage>
        <taxon>Bacteria</taxon>
        <taxon>Pseudomonadati</taxon>
        <taxon>Planctomycetota</taxon>
        <taxon>Planctomycetia</taxon>
        <taxon>Planctomycetales</taxon>
        <taxon>Planctomycetaceae</taxon>
        <taxon>Maioricimonas</taxon>
    </lineage>
</organism>
<feature type="transmembrane region" description="Helical" evidence="7">
    <location>
        <begin position="17"/>
        <end position="38"/>
    </location>
</feature>
<feature type="coiled-coil region" evidence="6">
    <location>
        <begin position="744"/>
        <end position="852"/>
    </location>
</feature>
<dbReference type="Proteomes" id="UP000320496">
    <property type="component" value="Chromosome"/>
</dbReference>
<feature type="domain" description="ABC-type uncharacterised transport system" evidence="8">
    <location>
        <begin position="598"/>
        <end position="728"/>
    </location>
</feature>
<accession>A0A517Z2E3</accession>
<evidence type="ECO:0000259" key="8">
    <source>
        <dbReference type="Pfam" id="PF09822"/>
    </source>
</evidence>
<feature type="transmembrane region" description="Helical" evidence="7">
    <location>
        <begin position="161"/>
        <end position="179"/>
    </location>
</feature>
<dbReference type="PANTHER" id="PTHR30294">
    <property type="entry name" value="MEMBRANE COMPONENT OF ABC TRANSPORTER YHHJ-RELATED"/>
    <property type="match status" value="1"/>
</dbReference>